<accession>A0A6A4QBM2</accession>
<dbReference type="Proteomes" id="UP000447434">
    <property type="component" value="Chromosome 7"/>
</dbReference>
<protein>
    <submittedName>
        <fullName evidence="2">Uncharacterized protein</fullName>
    </submittedName>
</protein>
<evidence type="ECO:0000313" key="2">
    <source>
        <dbReference type="EMBL" id="KAE9611042.1"/>
    </source>
</evidence>
<name>A0A6A4QBM2_LUPAL</name>
<evidence type="ECO:0000256" key="1">
    <source>
        <dbReference type="SAM" id="MobiDB-lite"/>
    </source>
</evidence>
<reference evidence="3" key="1">
    <citation type="journal article" date="2020" name="Nat. Commun.">
        <title>Genome sequence of the cluster root forming white lupin.</title>
        <authorList>
            <person name="Hufnagel B."/>
            <person name="Marques A."/>
            <person name="Soriano A."/>
            <person name="Marques L."/>
            <person name="Divol F."/>
            <person name="Doumas P."/>
            <person name="Sallet E."/>
            <person name="Mancinotti D."/>
            <person name="Carrere S."/>
            <person name="Marande W."/>
            <person name="Arribat S."/>
            <person name="Keller J."/>
            <person name="Huneau C."/>
            <person name="Blein T."/>
            <person name="Aime D."/>
            <person name="Laguerre M."/>
            <person name="Taylor J."/>
            <person name="Schubert V."/>
            <person name="Nelson M."/>
            <person name="Geu-Flores F."/>
            <person name="Crespi M."/>
            <person name="Gallardo-Guerrero K."/>
            <person name="Delaux P.-M."/>
            <person name="Salse J."/>
            <person name="Berges H."/>
            <person name="Guyot R."/>
            <person name="Gouzy J."/>
            <person name="Peret B."/>
        </authorList>
    </citation>
    <scope>NUCLEOTIDE SEQUENCE [LARGE SCALE GENOMIC DNA]</scope>
    <source>
        <strain evidence="3">cv. Amiga</strain>
    </source>
</reference>
<keyword evidence="3" id="KW-1185">Reference proteome</keyword>
<comment type="caution">
    <text evidence="2">The sequence shown here is derived from an EMBL/GenBank/DDBJ whole genome shotgun (WGS) entry which is preliminary data.</text>
</comment>
<dbReference type="AlphaFoldDB" id="A0A6A4QBM2"/>
<sequence>MVTHLEKLGGEKTTMEVGGDEGRCGFFAEQRSLRNLRLWR</sequence>
<evidence type="ECO:0000313" key="3">
    <source>
        <dbReference type="Proteomes" id="UP000447434"/>
    </source>
</evidence>
<dbReference type="EMBL" id="WOCE01000007">
    <property type="protein sequence ID" value="KAE9611042.1"/>
    <property type="molecule type" value="Genomic_DNA"/>
</dbReference>
<organism evidence="2 3">
    <name type="scientific">Lupinus albus</name>
    <name type="common">White lupine</name>
    <name type="synonym">Lupinus termis</name>
    <dbReference type="NCBI Taxonomy" id="3870"/>
    <lineage>
        <taxon>Eukaryota</taxon>
        <taxon>Viridiplantae</taxon>
        <taxon>Streptophyta</taxon>
        <taxon>Embryophyta</taxon>
        <taxon>Tracheophyta</taxon>
        <taxon>Spermatophyta</taxon>
        <taxon>Magnoliopsida</taxon>
        <taxon>eudicotyledons</taxon>
        <taxon>Gunneridae</taxon>
        <taxon>Pentapetalae</taxon>
        <taxon>rosids</taxon>
        <taxon>fabids</taxon>
        <taxon>Fabales</taxon>
        <taxon>Fabaceae</taxon>
        <taxon>Papilionoideae</taxon>
        <taxon>50 kb inversion clade</taxon>
        <taxon>genistoids sensu lato</taxon>
        <taxon>core genistoids</taxon>
        <taxon>Genisteae</taxon>
        <taxon>Lupinus</taxon>
    </lineage>
</organism>
<gene>
    <name evidence="2" type="ORF">Lalb_Chr07g0193521</name>
</gene>
<proteinExistence type="predicted"/>
<feature type="compositionally biased region" description="Basic and acidic residues" evidence="1">
    <location>
        <begin position="1"/>
        <end position="14"/>
    </location>
</feature>
<feature type="region of interest" description="Disordered" evidence="1">
    <location>
        <begin position="1"/>
        <end position="21"/>
    </location>
</feature>